<organism evidence="4 5">
    <name type="scientific">Meira miltonrushii</name>
    <dbReference type="NCBI Taxonomy" id="1280837"/>
    <lineage>
        <taxon>Eukaryota</taxon>
        <taxon>Fungi</taxon>
        <taxon>Dikarya</taxon>
        <taxon>Basidiomycota</taxon>
        <taxon>Ustilaginomycotina</taxon>
        <taxon>Exobasidiomycetes</taxon>
        <taxon>Exobasidiales</taxon>
        <taxon>Brachybasidiaceae</taxon>
        <taxon>Meira</taxon>
    </lineage>
</organism>
<dbReference type="GO" id="GO:0051082">
    <property type="term" value="F:unfolded protein binding"/>
    <property type="evidence" value="ECO:0007669"/>
    <property type="project" value="InterPro"/>
</dbReference>
<keyword evidence="5" id="KW-1185">Reference proteome</keyword>
<gene>
    <name evidence="4" type="ORF">FA14DRAFT_159743</name>
</gene>
<dbReference type="InterPro" id="IPR001623">
    <property type="entry name" value="DnaJ_domain"/>
</dbReference>
<dbReference type="GO" id="GO:0006413">
    <property type="term" value="P:translational initiation"/>
    <property type="evidence" value="ECO:0007669"/>
    <property type="project" value="TreeGrafter"/>
</dbReference>
<accession>A0A316VJS7</accession>
<sequence length="405" mass="41850">MGADYYKILGISKEATDDDIKKAYKKAALKWHPDRNKDNQDAANKKFKEVGEAFEVLSDKNKRAVYDQYGEEGLKGAAGGGGAGPGAGGFPGGGFPGGGFTFTTSPGGMGGGGGFRPSDPNDIFAHIFGAMGGGGGAGGFSSMFDGMDDGMGGGGSRSRRGGPSMGGMGGMPGGMGGMGGMHGGMGGMGGMPGGMGGFDFGSGGHGHPGGRSESEVEIKDIEKPLQVSLEDLYKGTTKKLKVGKRFLNGEKDEKVLTIDVKPGWKKGTKVRFAGAGNEVSPGKSQDVVFVIDEKPHETFKRVDNDLFTNLQIPLLDALDPPKAGTPGSKKYITTLDGRKIDIPMPRPKAGGTTIPNGGETRVAGEGMPISKTGGKTKGDLVVTWQVELPNRLTDDQRIGVRKVLG</sequence>
<dbReference type="Pfam" id="PF01556">
    <property type="entry name" value="DnaJ_C"/>
    <property type="match status" value="1"/>
</dbReference>
<dbReference type="InParanoid" id="A0A316VJS7"/>
<dbReference type="GO" id="GO:0006457">
    <property type="term" value="P:protein folding"/>
    <property type="evidence" value="ECO:0007669"/>
    <property type="project" value="InterPro"/>
</dbReference>
<dbReference type="STRING" id="1280837.A0A316VJS7"/>
<dbReference type="CDD" id="cd10747">
    <property type="entry name" value="DnaJ_C"/>
    <property type="match status" value="1"/>
</dbReference>
<dbReference type="OrthoDB" id="10250354at2759"/>
<dbReference type="FunFam" id="1.10.287.110:FF:000072">
    <property type="entry name" value="DnaJ family protein"/>
    <property type="match status" value="1"/>
</dbReference>
<dbReference type="PROSITE" id="PS50076">
    <property type="entry name" value="DNAJ_2"/>
    <property type="match status" value="1"/>
</dbReference>
<feature type="region of interest" description="Disordered" evidence="2">
    <location>
        <begin position="344"/>
        <end position="374"/>
    </location>
</feature>
<dbReference type="RefSeq" id="XP_025358239.1">
    <property type="nucleotide sequence ID" value="XM_025498362.1"/>
</dbReference>
<dbReference type="SMART" id="SM00271">
    <property type="entry name" value="DnaJ"/>
    <property type="match status" value="1"/>
</dbReference>
<dbReference type="GO" id="GO:0005829">
    <property type="term" value="C:cytosol"/>
    <property type="evidence" value="ECO:0007669"/>
    <property type="project" value="TreeGrafter"/>
</dbReference>
<dbReference type="FunCoup" id="A0A316VJS7">
    <property type="interactions" value="245"/>
</dbReference>
<evidence type="ECO:0000256" key="1">
    <source>
        <dbReference type="ARBA" id="ARBA00023186"/>
    </source>
</evidence>
<dbReference type="CDD" id="cd06257">
    <property type="entry name" value="DnaJ"/>
    <property type="match status" value="1"/>
</dbReference>
<dbReference type="PANTHER" id="PTHR24078:SF553">
    <property type="entry name" value="DNAJ HOMOLOG SUBFAMILY B MEMBER 5"/>
    <property type="match status" value="1"/>
</dbReference>
<dbReference type="SUPFAM" id="SSF46565">
    <property type="entry name" value="Chaperone J-domain"/>
    <property type="match status" value="1"/>
</dbReference>
<dbReference type="Pfam" id="PF00226">
    <property type="entry name" value="DnaJ"/>
    <property type="match status" value="1"/>
</dbReference>
<dbReference type="FunFam" id="2.60.260.20:FF:000015">
    <property type="entry name" value="Heat shock protein 40"/>
    <property type="match status" value="1"/>
</dbReference>
<dbReference type="Proteomes" id="UP000245771">
    <property type="component" value="Unassembled WGS sequence"/>
</dbReference>
<proteinExistence type="predicted"/>
<dbReference type="GO" id="GO:0051087">
    <property type="term" value="F:protein-folding chaperone binding"/>
    <property type="evidence" value="ECO:0007669"/>
    <property type="project" value="TreeGrafter"/>
</dbReference>
<dbReference type="PRINTS" id="PR00625">
    <property type="entry name" value="JDOMAIN"/>
</dbReference>
<reference evidence="4 5" key="1">
    <citation type="journal article" date="2018" name="Mol. Biol. Evol.">
        <title>Broad Genomic Sampling Reveals a Smut Pathogenic Ancestry of the Fungal Clade Ustilaginomycotina.</title>
        <authorList>
            <person name="Kijpornyongpan T."/>
            <person name="Mondo S.J."/>
            <person name="Barry K."/>
            <person name="Sandor L."/>
            <person name="Lee J."/>
            <person name="Lipzen A."/>
            <person name="Pangilinan J."/>
            <person name="LaButti K."/>
            <person name="Hainaut M."/>
            <person name="Henrissat B."/>
            <person name="Grigoriev I.V."/>
            <person name="Spatafora J.W."/>
            <person name="Aime M.C."/>
        </authorList>
    </citation>
    <scope>NUCLEOTIDE SEQUENCE [LARGE SCALE GENOMIC DNA]</scope>
    <source>
        <strain evidence="4 5">MCA 3882</strain>
    </source>
</reference>
<evidence type="ECO:0000259" key="3">
    <source>
        <dbReference type="PROSITE" id="PS50076"/>
    </source>
</evidence>
<protein>
    <submittedName>
        <fullName evidence="4">DnaJ-domain-containing protein</fullName>
    </submittedName>
</protein>
<feature type="compositionally biased region" description="Gly residues" evidence="2">
    <location>
        <begin position="77"/>
        <end position="100"/>
    </location>
</feature>
<feature type="region of interest" description="Disordered" evidence="2">
    <location>
        <begin position="77"/>
        <end position="117"/>
    </location>
</feature>
<feature type="domain" description="J" evidence="3">
    <location>
        <begin position="4"/>
        <end position="70"/>
    </location>
</feature>
<evidence type="ECO:0000256" key="2">
    <source>
        <dbReference type="SAM" id="MobiDB-lite"/>
    </source>
</evidence>
<dbReference type="Gene3D" id="1.10.287.110">
    <property type="entry name" value="DnaJ domain"/>
    <property type="match status" value="1"/>
</dbReference>
<dbReference type="InterPro" id="IPR036869">
    <property type="entry name" value="J_dom_sf"/>
</dbReference>
<dbReference type="InterPro" id="IPR018253">
    <property type="entry name" value="DnaJ_domain_CS"/>
</dbReference>
<dbReference type="InterPro" id="IPR008971">
    <property type="entry name" value="HSP40/DnaJ_pept-bd"/>
</dbReference>
<dbReference type="SUPFAM" id="SSF49493">
    <property type="entry name" value="HSP40/DnaJ peptide-binding domain"/>
    <property type="match status" value="2"/>
</dbReference>
<name>A0A316VJS7_9BASI</name>
<evidence type="ECO:0000313" key="4">
    <source>
        <dbReference type="EMBL" id="PWN37937.1"/>
    </source>
</evidence>
<keyword evidence="1" id="KW-0143">Chaperone</keyword>
<dbReference type="PANTHER" id="PTHR24078">
    <property type="entry name" value="DNAJ HOMOLOG SUBFAMILY C MEMBER"/>
    <property type="match status" value="1"/>
</dbReference>
<dbReference type="Gene3D" id="2.60.260.20">
    <property type="entry name" value="Urease metallochaperone UreE, N-terminal domain"/>
    <property type="match status" value="2"/>
</dbReference>
<dbReference type="AlphaFoldDB" id="A0A316VJS7"/>
<dbReference type="GeneID" id="37020143"/>
<dbReference type="PROSITE" id="PS00636">
    <property type="entry name" value="DNAJ_1"/>
    <property type="match status" value="1"/>
</dbReference>
<evidence type="ECO:0000313" key="5">
    <source>
        <dbReference type="Proteomes" id="UP000245771"/>
    </source>
</evidence>
<dbReference type="InterPro" id="IPR051339">
    <property type="entry name" value="DnaJ_subfamily_B"/>
</dbReference>
<dbReference type="EMBL" id="KZ819602">
    <property type="protein sequence ID" value="PWN37937.1"/>
    <property type="molecule type" value="Genomic_DNA"/>
</dbReference>
<dbReference type="InterPro" id="IPR002939">
    <property type="entry name" value="DnaJ_C"/>
</dbReference>